<keyword evidence="1" id="KW-0805">Transcription regulation</keyword>
<dbReference type="PROSITE" id="PS00041">
    <property type="entry name" value="HTH_ARAC_FAMILY_1"/>
    <property type="match status" value="1"/>
</dbReference>
<gene>
    <name evidence="5" type="ORF">E2980_10135</name>
</gene>
<dbReference type="SUPFAM" id="SSF46689">
    <property type="entry name" value="Homeodomain-like"/>
    <property type="match status" value="2"/>
</dbReference>
<dbReference type="InterPro" id="IPR020449">
    <property type="entry name" value="Tscrpt_reg_AraC-type_HTH"/>
</dbReference>
<keyword evidence="3" id="KW-0804">Transcription</keyword>
<reference evidence="5 6" key="1">
    <citation type="submission" date="2019-03" db="EMBL/GenBank/DDBJ databases">
        <title>Cohnella endophytica sp. nov., a novel endophytic bacterium isolated from bark of Sonneratia apetala.</title>
        <authorList>
            <person name="Tuo L."/>
        </authorList>
    </citation>
    <scope>NUCLEOTIDE SEQUENCE [LARGE SCALE GENOMIC DNA]</scope>
    <source>
        <strain evidence="5 6">CCTCC AB 208254</strain>
    </source>
</reference>
<dbReference type="PANTHER" id="PTHR43280">
    <property type="entry name" value="ARAC-FAMILY TRANSCRIPTIONAL REGULATOR"/>
    <property type="match status" value="1"/>
</dbReference>
<dbReference type="EMBL" id="SOMN01000010">
    <property type="protein sequence ID" value="TFE27246.1"/>
    <property type="molecule type" value="Genomic_DNA"/>
</dbReference>
<accession>A0A4Y8LZ60</accession>
<name>A0A4Y8LZ60_9BACL</name>
<keyword evidence="2" id="KW-0238">DNA-binding</keyword>
<dbReference type="GO" id="GO:0003700">
    <property type="term" value="F:DNA-binding transcription factor activity"/>
    <property type="evidence" value="ECO:0007669"/>
    <property type="project" value="InterPro"/>
</dbReference>
<dbReference type="Proteomes" id="UP000297900">
    <property type="component" value="Unassembled WGS sequence"/>
</dbReference>
<evidence type="ECO:0000313" key="5">
    <source>
        <dbReference type="EMBL" id="TFE27246.1"/>
    </source>
</evidence>
<dbReference type="InterPro" id="IPR018062">
    <property type="entry name" value="HTH_AraC-typ_CS"/>
</dbReference>
<evidence type="ECO:0000256" key="3">
    <source>
        <dbReference type="ARBA" id="ARBA00023163"/>
    </source>
</evidence>
<comment type="caution">
    <text evidence="5">The sequence shown here is derived from an EMBL/GenBank/DDBJ whole genome shotgun (WGS) entry which is preliminary data.</text>
</comment>
<protein>
    <submittedName>
        <fullName evidence="5">AraC family transcriptional regulator</fullName>
    </submittedName>
</protein>
<dbReference type="InterPro" id="IPR009057">
    <property type="entry name" value="Homeodomain-like_sf"/>
</dbReference>
<evidence type="ECO:0000256" key="2">
    <source>
        <dbReference type="ARBA" id="ARBA00023125"/>
    </source>
</evidence>
<dbReference type="GO" id="GO:0043565">
    <property type="term" value="F:sequence-specific DNA binding"/>
    <property type="evidence" value="ECO:0007669"/>
    <property type="project" value="InterPro"/>
</dbReference>
<dbReference type="AlphaFoldDB" id="A0A4Y8LZ60"/>
<proteinExistence type="predicted"/>
<dbReference type="Pfam" id="PF12833">
    <property type="entry name" value="HTH_18"/>
    <property type="match status" value="1"/>
</dbReference>
<dbReference type="SMART" id="SM00342">
    <property type="entry name" value="HTH_ARAC"/>
    <property type="match status" value="1"/>
</dbReference>
<keyword evidence="6" id="KW-1185">Reference proteome</keyword>
<evidence type="ECO:0000313" key="6">
    <source>
        <dbReference type="Proteomes" id="UP000297900"/>
    </source>
</evidence>
<dbReference type="PROSITE" id="PS01124">
    <property type="entry name" value="HTH_ARAC_FAMILY_2"/>
    <property type="match status" value="1"/>
</dbReference>
<evidence type="ECO:0000259" key="4">
    <source>
        <dbReference type="PROSITE" id="PS01124"/>
    </source>
</evidence>
<dbReference type="InterPro" id="IPR018060">
    <property type="entry name" value="HTH_AraC"/>
</dbReference>
<feature type="domain" description="HTH araC/xylS-type" evidence="4">
    <location>
        <begin position="89"/>
        <end position="187"/>
    </location>
</feature>
<sequence>MQHITDEESHYFRQNIMDQMPVKLSTHLRLQQPGVIERMLFDIINEFEMKLPFYEVKAKGLFIDLWVQLLRENIWHQNPLLISNLQMLNRVKEYIKVNFYTKISLDELSSRFNFSKSYLVRLFTHTFGMSPIQYHQLIRIEKAREMIQFTDEPLTSIADKIGYTSIHSFSRIFKKIDGVSPSYYRRNEVKEELTEKSLPWR</sequence>
<dbReference type="Gene3D" id="1.10.10.60">
    <property type="entry name" value="Homeodomain-like"/>
    <property type="match status" value="2"/>
</dbReference>
<dbReference type="PANTHER" id="PTHR43280:SF2">
    <property type="entry name" value="HTH-TYPE TRANSCRIPTIONAL REGULATOR EXSA"/>
    <property type="match status" value="1"/>
</dbReference>
<evidence type="ECO:0000256" key="1">
    <source>
        <dbReference type="ARBA" id="ARBA00023015"/>
    </source>
</evidence>
<organism evidence="5 6">
    <name type="scientific">Cohnella luojiensis</name>
    <dbReference type="NCBI Taxonomy" id="652876"/>
    <lineage>
        <taxon>Bacteria</taxon>
        <taxon>Bacillati</taxon>
        <taxon>Bacillota</taxon>
        <taxon>Bacilli</taxon>
        <taxon>Bacillales</taxon>
        <taxon>Paenibacillaceae</taxon>
        <taxon>Cohnella</taxon>
    </lineage>
</organism>
<dbReference type="PRINTS" id="PR00032">
    <property type="entry name" value="HTHARAC"/>
</dbReference>